<dbReference type="AlphaFoldDB" id="A0A0A9AFJ6"/>
<reference evidence="1" key="1">
    <citation type="submission" date="2014-09" db="EMBL/GenBank/DDBJ databases">
        <authorList>
            <person name="Magalhaes I.L.F."/>
            <person name="Oliveira U."/>
            <person name="Santos F.R."/>
            <person name="Vidigal T.H.D.A."/>
            <person name="Brescovit A.D."/>
            <person name="Santos A.J."/>
        </authorList>
    </citation>
    <scope>NUCLEOTIDE SEQUENCE</scope>
    <source>
        <tissue evidence="1">Shoot tissue taken approximately 20 cm above the soil surface</tissue>
    </source>
</reference>
<reference evidence="1" key="2">
    <citation type="journal article" date="2015" name="Data Brief">
        <title>Shoot transcriptome of the giant reed, Arundo donax.</title>
        <authorList>
            <person name="Barrero R.A."/>
            <person name="Guerrero F.D."/>
            <person name="Moolhuijzen P."/>
            <person name="Goolsby J.A."/>
            <person name="Tidwell J."/>
            <person name="Bellgard S.E."/>
            <person name="Bellgard M.I."/>
        </authorList>
    </citation>
    <scope>NUCLEOTIDE SEQUENCE</scope>
    <source>
        <tissue evidence="1">Shoot tissue taken approximately 20 cm above the soil surface</tissue>
    </source>
</reference>
<accession>A0A0A9AFJ6</accession>
<sequence>MIMSVSRLLTPVRRLMALALSSKVRNCFSQMIQFAFQS</sequence>
<proteinExistence type="predicted"/>
<name>A0A0A9AFJ6_ARUDO</name>
<dbReference type="EMBL" id="GBRH01250200">
    <property type="protein sequence ID" value="JAD47695.1"/>
    <property type="molecule type" value="Transcribed_RNA"/>
</dbReference>
<evidence type="ECO:0000313" key="1">
    <source>
        <dbReference type="EMBL" id="JAD47695.1"/>
    </source>
</evidence>
<protein>
    <submittedName>
        <fullName evidence="1">Uncharacterized protein</fullName>
    </submittedName>
</protein>
<organism evidence="1">
    <name type="scientific">Arundo donax</name>
    <name type="common">Giant reed</name>
    <name type="synonym">Donax arundinaceus</name>
    <dbReference type="NCBI Taxonomy" id="35708"/>
    <lineage>
        <taxon>Eukaryota</taxon>
        <taxon>Viridiplantae</taxon>
        <taxon>Streptophyta</taxon>
        <taxon>Embryophyta</taxon>
        <taxon>Tracheophyta</taxon>
        <taxon>Spermatophyta</taxon>
        <taxon>Magnoliopsida</taxon>
        <taxon>Liliopsida</taxon>
        <taxon>Poales</taxon>
        <taxon>Poaceae</taxon>
        <taxon>PACMAD clade</taxon>
        <taxon>Arundinoideae</taxon>
        <taxon>Arundineae</taxon>
        <taxon>Arundo</taxon>
    </lineage>
</organism>